<dbReference type="PANTHER" id="PTHR23039">
    <property type="entry name" value="NANCE-HORAN SYNDROME PROTEIN"/>
    <property type="match status" value="1"/>
</dbReference>
<gene>
    <name evidence="2" type="ORF">XELAEV_18027091mg</name>
</gene>
<dbReference type="Proteomes" id="UP000694892">
    <property type="component" value="Chromosome 5L"/>
</dbReference>
<name>A0A974CVK2_XENLA</name>
<evidence type="ECO:0000256" key="1">
    <source>
        <dbReference type="SAM" id="MobiDB-lite"/>
    </source>
</evidence>
<evidence type="ECO:0000313" key="3">
    <source>
        <dbReference type="Proteomes" id="UP000694892"/>
    </source>
</evidence>
<sequence>MPFHLRLVQPVYVCRLASPYAQAPSDGISLVCNSLEDINSLSLLRIVRQLSDISRHAEDILSNIHFQASALGDRSTRLQNRISFLQHMISHLDHRRVPVRNAHAPTNKEDVRPTNLDLGGRGAAAWRASPPKGWQASLPTPSNC</sequence>
<proteinExistence type="predicted"/>
<protein>
    <submittedName>
        <fullName evidence="2">Uncharacterized protein</fullName>
    </submittedName>
</protein>
<dbReference type="Gene3D" id="1.20.5.340">
    <property type="match status" value="1"/>
</dbReference>
<dbReference type="EMBL" id="CM004474">
    <property type="protein sequence ID" value="OCT80272.1"/>
    <property type="molecule type" value="Genomic_DNA"/>
</dbReference>
<dbReference type="PANTHER" id="PTHR23039:SF3">
    <property type="entry name" value="NHS-LIKE PROTEIN 1"/>
    <property type="match status" value="1"/>
</dbReference>
<accession>A0A974CVK2</accession>
<dbReference type="OMA" id="SCHTMIN"/>
<evidence type="ECO:0000313" key="2">
    <source>
        <dbReference type="EMBL" id="OCT80272.1"/>
    </source>
</evidence>
<organism evidence="2 3">
    <name type="scientific">Xenopus laevis</name>
    <name type="common">African clawed frog</name>
    <dbReference type="NCBI Taxonomy" id="8355"/>
    <lineage>
        <taxon>Eukaryota</taxon>
        <taxon>Metazoa</taxon>
        <taxon>Chordata</taxon>
        <taxon>Craniata</taxon>
        <taxon>Vertebrata</taxon>
        <taxon>Euteleostomi</taxon>
        <taxon>Amphibia</taxon>
        <taxon>Batrachia</taxon>
        <taxon>Anura</taxon>
        <taxon>Pipoidea</taxon>
        <taxon>Pipidae</taxon>
        <taxon>Xenopodinae</taxon>
        <taxon>Xenopus</taxon>
        <taxon>Xenopus</taxon>
    </lineage>
</organism>
<dbReference type="AlphaFoldDB" id="A0A974CVK2"/>
<reference evidence="3" key="1">
    <citation type="journal article" date="2016" name="Nature">
        <title>Genome evolution in the allotetraploid frog Xenopus laevis.</title>
        <authorList>
            <person name="Session A.M."/>
            <person name="Uno Y."/>
            <person name="Kwon T."/>
            <person name="Chapman J.A."/>
            <person name="Toyoda A."/>
            <person name="Takahashi S."/>
            <person name="Fukui A."/>
            <person name="Hikosaka A."/>
            <person name="Suzuki A."/>
            <person name="Kondo M."/>
            <person name="van Heeringen S.J."/>
            <person name="Quigley I."/>
            <person name="Heinz S."/>
            <person name="Ogino H."/>
            <person name="Ochi H."/>
            <person name="Hellsten U."/>
            <person name="Lyons J.B."/>
            <person name="Simakov O."/>
            <person name="Putnam N."/>
            <person name="Stites J."/>
            <person name="Kuroki Y."/>
            <person name="Tanaka T."/>
            <person name="Michiue T."/>
            <person name="Watanabe M."/>
            <person name="Bogdanovic O."/>
            <person name="Lister R."/>
            <person name="Georgiou G."/>
            <person name="Paranjpe S.S."/>
            <person name="van Kruijsbergen I."/>
            <person name="Shu S."/>
            <person name="Carlson J."/>
            <person name="Kinoshita T."/>
            <person name="Ohta Y."/>
            <person name="Mawaribuchi S."/>
            <person name="Jenkins J."/>
            <person name="Grimwood J."/>
            <person name="Schmutz J."/>
            <person name="Mitros T."/>
            <person name="Mozaffari S.V."/>
            <person name="Suzuki Y."/>
            <person name="Haramoto Y."/>
            <person name="Yamamoto T.S."/>
            <person name="Takagi C."/>
            <person name="Heald R."/>
            <person name="Miller K."/>
            <person name="Haudenschild C."/>
            <person name="Kitzman J."/>
            <person name="Nakayama T."/>
            <person name="Izutsu Y."/>
            <person name="Robert J."/>
            <person name="Fortriede J."/>
            <person name="Burns K."/>
            <person name="Lotay V."/>
            <person name="Karimi K."/>
            <person name="Yasuoka Y."/>
            <person name="Dichmann D.S."/>
            <person name="Flajnik M.F."/>
            <person name="Houston D.W."/>
            <person name="Shendure J."/>
            <person name="DuPasquier L."/>
            <person name="Vize P.D."/>
            <person name="Zorn A.M."/>
            <person name="Ito M."/>
            <person name="Marcotte E.M."/>
            <person name="Wallingford J.B."/>
            <person name="Ito Y."/>
            <person name="Asashima M."/>
            <person name="Ueno N."/>
            <person name="Matsuda Y."/>
            <person name="Veenstra G.J."/>
            <person name="Fujiyama A."/>
            <person name="Harland R.M."/>
            <person name="Taira M."/>
            <person name="Rokhsar D.S."/>
        </authorList>
    </citation>
    <scope>NUCLEOTIDE SEQUENCE [LARGE SCALE GENOMIC DNA]</scope>
    <source>
        <strain evidence="3">J</strain>
    </source>
</reference>
<feature type="region of interest" description="Disordered" evidence="1">
    <location>
        <begin position="102"/>
        <end position="144"/>
    </location>
</feature>
<dbReference type="GO" id="GO:0030154">
    <property type="term" value="P:cell differentiation"/>
    <property type="evidence" value="ECO:0007669"/>
    <property type="project" value="TreeGrafter"/>
</dbReference>